<evidence type="ECO:0000256" key="8">
    <source>
        <dbReference type="ARBA" id="ARBA00022691"/>
    </source>
</evidence>
<dbReference type="FunFam" id="3.20.20.70:FF:000014">
    <property type="entry name" value="Probable dual-specificity RNA methyltransferase RlmN"/>
    <property type="match status" value="1"/>
</dbReference>
<dbReference type="GO" id="GO:0030488">
    <property type="term" value="P:tRNA methylation"/>
    <property type="evidence" value="ECO:0007669"/>
    <property type="project" value="UniProtKB-UniRule"/>
</dbReference>
<comment type="cofactor">
    <cofactor evidence="14">
        <name>[4Fe-4S] cluster</name>
        <dbReference type="ChEBI" id="CHEBI:49883"/>
    </cofactor>
    <text evidence="14">Binds 1 [4Fe-4S] cluster. The cluster is coordinated with 3 cysteines and an exchangeable S-adenosyl-L-methionine.</text>
</comment>
<comment type="catalytic activity">
    <reaction evidence="14">
        <text>adenosine(2503) in 23S rRNA + 2 reduced [2Fe-2S]-[ferredoxin] + 2 S-adenosyl-L-methionine = 2-methyladenosine(2503) in 23S rRNA + 5'-deoxyadenosine + L-methionine + 2 oxidized [2Fe-2S]-[ferredoxin] + S-adenosyl-L-homocysteine</text>
        <dbReference type="Rhea" id="RHEA:42916"/>
        <dbReference type="Rhea" id="RHEA-COMP:10000"/>
        <dbReference type="Rhea" id="RHEA-COMP:10001"/>
        <dbReference type="Rhea" id="RHEA-COMP:10152"/>
        <dbReference type="Rhea" id="RHEA-COMP:10282"/>
        <dbReference type="ChEBI" id="CHEBI:17319"/>
        <dbReference type="ChEBI" id="CHEBI:33737"/>
        <dbReference type="ChEBI" id="CHEBI:33738"/>
        <dbReference type="ChEBI" id="CHEBI:57844"/>
        <dbReference type="ChEBI" id="CHEBI:57856"/>
        <dbReference type="ChEBI" id="CHEBI:59789"/>
        <dbReference type="ChEBI" id="CHEBI:74411"/>
        <dbReference type="ChEBI" id="CHEBI:74497"/>
        <dbReference type="EC" id="2.1.1.192"/>
    </reaction>
</comment>
<keyword evidence="9 14" id="KW-0819">tRNA processing</keyword>
<evidence type="ECO:0000256" key="11">
    <source>
        <dbReference type="ARBA" id="ARBA00023004"/>
    </source>
</evidence>
<feature type="active site" description="Proton acceptor" evidence="14">
    <location>
        <position position="86"/>
    </location>
</feature>
<dbReference type="KEGG" id="cavi:CAV_1701"/>
<dbReference type="SMART" id="SM00729">
    <property type="entry name" value="Elp3"/>
    <property type="match status" value="1"/>
</dbReference>
<dbReference type="NCBIfam" id="TIGR00048">
    <property type="entry name" value="rRNA_mod_RlmN"/>
    <property type="match status" value="1"/>
</dbReference>
<feature type="domain" description="Radical SAM core" evidence="15">
    <location>
        <begin position="105"/>
        <end position="338"/>
    </location>
</feature>
<dbReference type="PANTHER" id="PTHR30544:SF5">
    <property type="entry name" value="RADICAL SAM CORE DOMAIN-CONTAINING PROTEIN"/>
    <property type="match status" value="1"/>
</dbReference>
<evidence type="ECO:0000313" key="16">
    <source>
        <dbReference type="EMBL" id="ASQ31292.1"/>
    </source>
</evidence>
<name>A0A222N0F5_9BACT</name>
<protein>
    <recommendedName>
        <fullName evidence="14">Probable dual-specificity RNA methyltransferase RlmN</fullName>
        <ecNumber evidence="14">2.1.1.192</ecNumber>
    </recommendedName>
    <alternativeName>
        <fullName evidence="14">23S rRNA (adenine(2503)-C(2))-methyltransferase</fullName>
    </alternativeName>
    <alternativeName>
        <fullName evidence="14">23S rRNA m2A2503 methyltransferase</fullName>
    </alternativeName>
    <alternativeName>
        <fullName evidence="14">Ribosomal RNA large subunit methyltransferase N</fullName>
    </alternativeName>
    <alternativeName>
        <fullName evidence="14">tRNA (adenine(37)-C(2))-methyltransferase</fullName>
    </alternativeName>
    <alternativeName>
        <fullName evidence="14">tRNA m2A37 methyltransferase</fullName>
    </alternativeName>
</protein>
<dbReference type="PANTHER" id="PTHR30544">
    <property type="entry name" value="23S RRNA METHYLTRANSFERASE"/>
    <property type="match status" value="1"/>
</dbReference>
<feature type="binding site" evidence="14">
    <location>
        <position position="126"/>
    </location>
    <ligand>
        <name>[4Fe-4S] cluster</name>
        <dbReference type="ChEBI" id="CHEBI:49883"/>
        <note>4Fe-4S-S-AdoMet</note>
    </ligand>
</feature>
<dbReference type="GO" id="GO:0051539">
    <property type="term" value="F:4 iron, 4 sulfur cluster binding"/>
    <property type="evidence" value="ECO:0007669"/>
    <property type="project" value="UniProtKB-UniRule"/>
</dbReference>
<keyword evidence="4 14" id="KW-0963">Cytoplasm</keyword>
<evidence type="ECO:0000256" key="2">
    <source>
        <dbReference type="ARBA" id="ARBA00007544"/>
    </source>
</evidence>
<evidence type="ECO:0000256" key="10">
    <source>
        <dbReference type="ARBA" id="ARBA00022723"/>
    </source>
</evidence>
<feature type="binding site" evidence="14">
    <location>
        <position position="300"/>
    </location>
    <ligand>
        <name>S-adenosyl-L-methionine</name>
        <dbReference type="ChEBI" id="CHEBI:59789"/>
    </ligand>
</feature>
<dbReference type="PIRSF" id="PIRSF006004">
    <property type="entry name" value="CHP00048"/>
    <property type="match status" value="1"/>
</dbReference>
<dbReference type="GO" id="GO:0046872">
    <property type="term" value="F:metal ion binding"/>
    <property type="evidence" value="ECO:0007669"/>
    <property type="project" value="UniProtKB-KW"/>
</dbReference>
<evidence type="ECO:0000256" key="1">
    <source>
        <dbReference type="ARBA" id="ARBA00004496"/>
    </source>
</evidence>
<dbReference type="InterPro" id="IPR027492">
    <property type="entry name" value="RNA_MTrfase_RlmN"/>
</dbReference>
<keyword evidence="17" id="KW-1185">Reference proteome</keyword>
<keyword evidence="5 14" id="KW-0698">rRNA processing</keyword>
<evidence type="ECO:0000313" key="17">
    <source>
        <dbReference type="Proteomes" id="UP000201169"/>
    </source>
</evidence>
<comment type="function">
    <text evidence="14">Specifically methylates position 2 of adenine 2503 in 23S rRNA and position 2 of adenine 37 in tRNAs.</text>
</comment>
<feature type="binding site" evidence="14">
    <location>
        <begin position="224"/>
        <end position="226"/>
    </location>
    <ligand>
        <name>S-adenosyl-L-methionine</name>
        <dbReference type="ChEBI" id="CHEBI:59789"/>
    </ligand>
</feature>
<evidence type="ECO:0000256" key="12">
    <source>
        <dbReference type="ARBA" id="ARBA00023014"/>
    </source>
</evidence>
<evidence type="ECO:0000259" key="15">
    <source>
        <dbReference type="PROSITE" id="PS51918"/>
    </source>
</evidence>
<dbReference type="CDD" id="cd01335">
    <property type="entry name" value="Radical_SAM"/>
    <property type="match status" value="1"/>
</dbReference>
<evidence type="ECO:0000256" key="6">
    <source>
        <dbReference type="ARBA" id="ARBA00022603"/>
    </source>
</evidence>
<dbReference type="GO" id="GO:0002935">
    <property type="term" value="F:tRNA (adenine(37)-C2)-methyltransferase activity"/>
    <property type="evidence" value="ECO:0007669"/>
    <property type="project" value="UniProtKB-UniRule"/>
</dbReference>
<proteinExistence type="inferred from homology"/>
<dbReference type="SFLD" id="SFLDS00029">
    <property type="entry name" value="Radical_SAM"/>
    <property type="match status" value="1"/>
</dbReference>
<dbReference type="EC" id="2.1.1.192" evidence="14"/>
<gene>
    <name evidence="14 16" type="primary">rlmN</name>
    <name evidence="16" type="ORF">CAV_1701</name>
</gene>
<dbReference type="SFLD" id="SFLDG01062">
    <property type="entry name" value="methyltransferase_(Class_A)"/>
    <property type="match status" value="1"/>
</dbReference>
<dbReference type="InterPro" id="IPR048641">
    <property type="entry name" value="RlmN_N"/>
</dbReference>
<dbReference type="SFLD" id="SFLDF00275">
    <property type="entry name" value="adenosine_C2_methyltransferase"/>
    <property type="match status" value="1"/>
</dbReference>
<dbReference type="Gene3D" id="1.10.150.530">
    <property type="match status" value="1"/>
</dbReference>
<evidence type="ECO:0000256" key="9">
    <source>
        <dbReference type="ARBA" id="ARBA00022694"/>
    </source>
</evidence>
<keyword evidence="12 14" id="KW-0411">Iron-sulfur</keyword>
<dbReference type="InterPro" id="IPR058240">
    <property type="entry name" value="rSAM_sf"/>
</dbReference>
<dbReference type="InterPro" id="IPR006638">
    <property type="entry name" value="Elp3/MiaA/NifB-like_rSAM"/>
</dbReference>
<keyword evidence="7 14" id="KW-0808">Transferase</keyword>
<keyword evidence="13 14" id="KW-1015">Disulfide bond</keyword>
<comment type="subcellular location">
    <subcellularLocation>
        <location evidence="1 14">Cytoplasm</location>
    </subcellularLocation>
</comment>
<feature type="binding site" evidence="14">
    <location>
        <position position="123"/>
    </location>
    <ligand>
        <name>[4Fe-4S] cluster</name>
        <dbReference type="ChEBI" id="CHEBI:49883"/>
        <note>4Fe-4S-S-AdoMet</note>
    </ligand>
</feature>
<dbReference type="RefSeq" id="WP_094324429.1">
    <property type="nucleotide sequence ID" value="NZ_CP022347.1"/>
</dbReference>
<dbReference type="PROSITE" id="PS51918">
    <property type="entry name" value="RADICAL_SAM"/>
    <property type="match status" value="1"/>
</dbReference>
<dbReference type="Pfam" id="PF21016">
    <property type="entry name" value="RlmN_N"/>
    <property type="match status" value="1"/>
</dbReference>
<feature type="binding site" evidence="14">
    <location>
        <position position="119"/>
    </location>
    <ligand>
        <name>[4Fe-4S] cluster</name>
        <dbReference type="ChEBI" id="CHEBI:49883"/>
        <note>4Fe-4S-S-AdoMet</note>
    </ligand>
</feature>
<dbReference type="GO" id="GO:0019843">
    <property type="term" value="F:rRNA binding"/>
    <property type="evidence" value="ECO:0007669"/>
    <property type="project" value="UniProtKB-UniRule"/>
</dbReference>
<keyword evidence="3 14" id="KW-0004">4Fe-4S</keyword>
<evidence type="ECO:0000256" key="13">
    <source>
        <dbReference type="ARBA" id="ARBA00023157"/>
    </source>
</evidence>
<reference evidence="16 17" key="1">
    <citation type="submission" date="2017-07" db="EMBL/GenBank/DDBJ databases">
        <title>Analysis of two Campylobacter avium genomes and identification of a novel hippuricase gene.</title>
        <authorList>
            <person name="Miller W.G."/>
            <person name="Chapman M.H."/>
            <person name="Yee E."/>
            <person name="Revez J."/>
            <person name="Bono J.L."/>
            <person name="Rossi M."/>
        </authorList>
    </citation>
    <scope>NUCLEOTIDE SEQUENCE [LARGE SCALE GENOMIC DNA]</scope>
    <source>
        <strain evidence="16 17">LMG 24591</strain>
    </source>
</reference>
<keyword evidence="8 14" id="KW-0949">S-adenosyl-L-methionine</keyword>
<sequence>MKNLLNYTSEELALEIQPKFRVQQLFQWIYQKYADDFSQMTSLPKELRERLGQNYHFKSLECIRKEESKDGSVKYLFQLKDKELIETVFLPMKKELRDEKGKVLQEAKYTICVSSQVGCKSGCSFCLTAKDGFKRNLEAAEIVEQILYIKREKNIAYEKRVNIVYMGMGEPLDNLKNVAKAVRIISEDDTLAIAPKRQTISTSGLAKQIKELGKMNLGVLLAISLHAVDDELRSELMPINKAYNIAQIIEALKEFPINQRKRLMFEYLLIAGVNDSLEHAKKLVKLLEGIRAKVNLILFNPHFGAIYKRPSMQDAIAFQDYLSSKRIVCTIRESKGLDISAACGQLSKKGKR</sequence>
<comment type="caution">
    <text evidence="14">Lacks conserved residue(s) required for the propagation of feature annotation.</text>
</comment>
<keyword evidence="6 14" id="KW-0489">Methyltransferase</keyword>
<dbReference type="Pfam" id="PF04055">
    <property type="entry name" value="Radical_SAM"/>
    <property type="match status" value="1"/>
</dbReference>
<feature type="active site" description="S-methylcysteine intermediate" evidence="14">
    <location>
        <position position="343"/>
    </location>
</feature>
<dbReference type="InterPro" id="IPR007197">
    <property type="entry name" value="rSAM"/>
</dbReference>
<dbReference type="GO" id="GO:0000049">
    <property type="term" value="F:tRNA binding"/>
    <property type="evidence" value="ECO:0007669"/>
    <property type="project" value="UniProtKB-UniRule"/>
</dbReference>
<dbReference type="SUPFAM" id="SSF102114">
    <property type="entry name" value="Radical SAM enzymes"/>
    <property type="match status" value="1"/>
</dbReference>
<comment type="catalytic activity">
    <reaction evidence="14">
        <text>adenosine(37) in tRNA + 2 reduced [2Fe-2S]-[ferredoxin] + 2 S-adenosyl-L-methionine = 2-methyladenosine(37) in tRNA + 5'-deoxyadenosine + L-methionine + 2 oxidized [2Fe-2S]-[ferredoxin] + S-adenosyl-L-homocysteine</text>
        <dbReference type="Rhea" id="RHEA:43332"/>
        <dbReference type="Rhea" id="RHEA-COMP:10000"/>
        <dbReference type="Rhea" id="RHEA-COMP:10001"/>
        <dbReference type="Rhea" id="RHEA-COMP:10162"/>
        <dbReference type="Rhea" id="RHEA-COMP:10485"/>
        <dbReference type="ChEBI" id="CHEBI:17319"/>
        <dbReference type="ChEBI" id="CHEBI:33737"/>
        <dbReference type="ChEBI" id="CHEBI:33738"/>
        <dbReference type="ChEBI" id="CHEBI:57844"/>
        <dbReference type="ChEBI" id="CHEBI:57856"/>
        <dbReference type="ChEBI" id="CHEBI:59789"/>
        <dbReference type="ChEBI" id="CHEBI:74411"/>
        <dbReference type="ChEBI" id="CHEBI:74497"/>
        <dbReference type="EC" id="2.1.1.192"/>
    </reaction>
</comment>
<evidence type="ECO:0000256" key="4">
    <source>
        <dbReference type="ARBA" id="ARBA00022490"/>
    </source>
</evidence>
<dbReference type="EMBL" id="CP022347">
    <property type="protein sequence ID" value="ASQ31292.1"/>
    <property type="molecule type" value="Genomic_DNA"/>
</dbReference>
<evidence type="ECO:0000256" key="7">
    <source>
        <dbReference type="ARBA" id="ARBA00022679"/>
    </source>
</evidence>
<keyword evidence="10 14" id="KW-0479">Metal-binding</keyword>
<dbReference type="Proteomes" id="UP000201169">
    <property type="component" value="Chromosome"/>
</dbReference>
<dbReference type="InterPro" id="IPR040072">
    <property type="entry name" value="Methyltransferase_A"/>
</dbReference>
<dbReference type="HAMAP" id="MF_01849">
    <property type="entry name" value="RNA_methyltr_RlmN"/>
    <property type="match status" value="1"/>
</dbReference>
<dbReference type="OrthoDB" id="9793973at2"/>
<dbReference type="InterPro" id="IPR013785">
    <property type="entry name" value="Aldolase_TIM"/>
</dbReference>
<keyword evidence="11 14" id="KW-0408">Iron</keyword>
<feature type="binding site" evidence="14">
    <location>
        <position position="201"/>
    </location>
    <ligand>
        <name>S-adenosyl-L-methionine</name>
        <dbReference type="ChEBI" id="CHEBI:59789"/>
    </ligand>
</feature>
<dbReference type="InterPro" id="IPR004383">
    <property type="entry name" value="rRNA_lsu_MTrfase_RlmN/Cfr"/>
</dbReference>
<feature type="binding site" evidence="14">
    <location>
        <begin position="169"/>
        <end position="170"/>
    </location>
    <ligand>
        <name>S-adenosyl-L-methionine</name>
        <dbReference type="ChEBI" id="CHEBI:59789"/>
    </ligand>
</feature>
<comment type="similarity">
    <text evidence="2 14">Belongs to the radical SAM superfamily. RlmN family.</text>
</comment>
<accession>A0A222N0F5</accession>
<dbReference type="GO" id="GO:0070040">
    <property type="term" value="F:rRNA (adenine(2503)-C2-)-methyltransferase activity"/>
    <property type="evidence" value="ECO:0007669"/>
    <property type="project" value="UniProtKB-UniRule"/>
</dbReference>
<dbReference type="Gene3D" id="3.20.20.70">
    <property type="entry name" value="Aldolase class I"/>
    <property type="match status" value="1"/>
</dbReference>
<evidence type="ECO:0000256" key="14">
    <source>
        <dbReference type="HAMAP-Rule" id="MF_01849"/>
    </source>
</evidence>
<evidence type="ECO:0000256" key="5">
    <source>
        <dbReference type="ARBA" id="ARBA00022552"/>
    </source>
</evidence>
<comment type="miscellaneous">
    <text evidence="14">Reaction proceeds by a ping-pong mechanism involving intermediate methylation of a conserved cysteine residue.</text>
</comment>
<dbReference type="GO" id="GO:0005737">
    <property type="term" value="C:cytoplasm"/>
    <property type="evidence" value="ECO:0007669"/>
    <property type="project" value="UniProtKB-SubCell"/>
</dbReference>
<dbReference type="AlphaFoldDB" id="A0A222N0F5"/>
<dbReference type="GO" id="GO:0070475">
    <property type="term" value="P:rRNA base methylation"/>
    <property type="evidence" value="ECO:0007669"/>
    <property type="project" value="UniProtKB-UniRule"/>
</dbReference>
<organism evidence="16 17">
    <name type="scientific">Campylobacter avium LMG 24591</name>
    <dbReference type="NCBI Taxonomy" id="522484"/>
    <lineage>
        <taxon>Bacteria</taxon>
        <taxon>Pseudomonadati</taxon>
        <taxon>Campylobacterota</taxon>
        <taxon>Epsilonproteobacteria</taxon>
        <taxon>Campylobacterales</taxon>
        <taxon>Campylobacteraceae</taxon>
        <taxon>Campylobacter</taxon>
    </lineage>
</organism>
<evidence type="ECO:0000256" key="3">
    <source>
        <dbReference type="ARBA" id="ARBA00022485"/>
    </source>
</evidence>